<protein>
    <recommendedName>
        <fullName evidence="1">PBP domain-containing protein</fullName>
    </recommendedName>
</protein>
<dbReference type="PANTHER" id="PTHR37945">
    <property type="entry name" value="EXTRACELLULAR TUNGSTATE BINDING PROTEIN"/>
    <property type="match status" value="1"/>
</dbReference>
<dbReference type="Gene3D" id="3.40.190.10">
    <property type="entry name" value="Periplasmic binding protein-like II"/>
    <property type="match status" value="2"/>
</dbReference>
<feature type="domain" description="PBP" evidence="1">
    <location>
        <begin position="29"/>
        <end position="275"/>
    </location>
</feature>
<comment type="caution">
    <text evidence="2">The sequence shown here is derived from an EMBL/GenBank/DDBJ whole genome shotgun (WGS) entry which is preliminary data.</text>
</comment>
<keyword evidence="3" id="KW-1185">Reference proteome</keyword>
<dbReference type="InterPro" id="IPR052738">
    <property type="entry name" value="ABC-Tungstate_binding"/>
</dbReference>
<dbReference type="AlphaFoldDB" id="A0A9P4IHT1"/>
<gene>
    <name evidence="2" type="ORF">NA57DRAFT_38300</name>
</gene>
<sequence length="312" mass="34046">MASVNFDPTGPRQEIPPASVYGDKGPIGLRIATGGAGQTGLLRALAEAFIADFLKGRPTTIPFRIAWLATDTSISFNALATGAADVSITYHPCSESIALAQGIATRRVYAWRDCFMLVGPRSNPADLPTDQKLGVRELFALLFQAAVASAGQGDGKEVRFLSRYDKSANNIRESTIWASIGCTLWAEPVSGWYHRYVAFPFQALRAASKLGEYTLVDRGTWCAIEAEVRTEMKVFKEAVVENENDELLNPAHALLGARARDDNLGVEFLEWIAKEEGGQSVIKRFEVNGVVLHSPAPKHEKAEKLVKVRGKL</sequence>
<evidence type="ECO:0000259" key="1">
    <source>
        <dbReference type="Pfam" id="PF12849"/>
    </source>
</evidence>
<dbReference type="PANTHER" id="PTHR37945:SF1">
    <property type="entry name" value="EXTRACELLULAR TUNGSTATE BINDING PROTEIN"/>
    <property type="match status" value="1"/>
</dbReference>
<dbReference type="Proteomes" id="UP000799772">
    <property type="component" value="Unassembled WGS sequence"/>
</dbReference>
<dbReference type="Pfam" id="PF12849">
    <property type="entry name" value="PBP_like_2"/>
    <property type="match status" value="1"/>
</dbReference>
<dbReference type="EMBL" id="ML978125">
    <property type="protein sequence ID" value="KAF2099548.1"/>
    <property type="molecule type" value="Genomic_DNA"/>
</dbReference>
<evidence type="ECO:0000313" key="3">
    <source>
        <dbReference type="Proteomes" id="UP000799772"/>
    </source>
</evidence>
<accession>A0A9P4IHT1</accession>
<evidence type="ECO:0000313" key="2">
    <source>
        <dbReference type="EMBL" id="KAF2099548.1"/>
    </source>
</evidence>
<reference evidence="2" key="1">
    <citation type="journal article" date="2020" name="Stud. Mycol.">
        <title>101 Dothideomycetes genomes: a test case for predicting lifestyles and emergence of pathogens.</title>
        <authorList>
            <person name="Haridas S."/>
            <person name="Albert R."/>
            <person name="Binder M."/>
            <person name="Bloem J."/>
            <person name="Labutti K."/>
            <person name="Salamov A."/>
            <person name="Andreopoulos B."/>
            <person name="Baker S."/>
            <person name="Barry K."/>
            <person name="Bills G."/>
            <person name="Bluhm B."/>
            <person name="Cannon C."/>
            <person name="Castanera R."/>
            <person name="Culley D."/>
            <person name="Daum C."/>
            <person name="Ezra D."/>
            <person name="Gonzalez J."/>
            <person name="Henrissat B."/>
            <person name="Kuo A."/>
            <person name="Liang C."/>
            <person name="Lipzen A."/>
            <person name="Lutzoni F."/>
            <person name="Magnuson J."/>
            <person name="Mondo S."/>
            <person name="Nolan M."/>
            <person name="Ohm R."/>
            <person name="Pangilinan J."/>
            <person name="Park H.-J."/>
            <person name="Ramirez L."/>
            <person name="Alfaro M."/>
            <person name="Sun H."/>
            <person name="Tritt A."/>
            <person name="Yoshinaga Y."/>
            <person name="Zwiers L.-H."/>
            <person name="Turgeon B."/>
            <person name="Goodwin S."/>
            <person name="Spatafora J."/>
            <person name="Crous P."/>
            <person name="Grigoriev I."/>
        </authorList>
    </citation>
    <scope>NUCLEOTIDE SEQUENCE</scope>
    <source>
        <strain evidence="2">CBS 133067</strain>
    </source>
</reference>
<dbReference type="InterPro" id="IPR024370">
    <property type="entry name" value="PBP_domain"/>
</dbReference>
<name>A0A9P4IHT1_9PEZI</name>
<dbReference type="OrthoDB" id="10260248at2759"/>
<proteinExistence type="predicted"/>
<dbReference type="SUPFAM" id="SSF53850">
    <property type="entry name" value="Periplasmic binding protein-like II"/>
    <property type="match status" value="1"/>
</dbReference>
<organism evidence="2 3">
    <name type="scientific">Rhizodiscina lignyota</name>
    <dbReference type="NCBI Taxonomy" id="1504668"/>
    <lineage>
        <taxon>Eukaryota</taxon>
        <taxon>Fungi</taxon>
        <taxon>Dikarya</taxon>
        <taxon>Ascomycota</taxon>
        <taxon>Pezizomycotina</taxon>
        <taxon>Dothideomycetes</taxon>
        <taxon>Pleosporomycetidae</taxon>
        <taxon>Aulographales</taxon>
        <taxon>Rhizodiscinaceae</taxon>
        <taxon>Rhizodiscina</taxon>
    </lineage>
</organism>